<dbReference type="Proteomes" id="UP001596160">
    <property type="component" value="Unassembled WGS sequence"/>
</dbReference>
<dbReference type="RefSeq" id="WP_344486806.1">
    <property type="nucleotide sequence ID" value="NZ_BAAASB010000049.1"/>
</dbReference>
<sequence length="130" mass="14289">MATAREFTRHAFEALDHDRPEAARALADLALVHIRLGLRPEHVAPDITVEPPADLPQPRSTAQDPNLLDLPAECGPGRPPELLTDAQAHARILYGLTQDWTQRRIGKFAGRSATTVNKVKSSMESKLPQT</sequence>
<proteinExistence type="predicted"/>
<keyword evidence="3" id="KW-1185">Reference proteome</keyword>
<evidence type="ECO:0000313" key="2">
    <source>
        <dbReference type="EMBL" id="MFC5157025.1"/>
    </source>
</evidence>
<evidence type="ECO:0000256" key="1">
    <source>
        <dbReference type="SAM" id="MobiDB-lite"/>
    </source>
</evidence>
<feature type="region of interest" description="Disordered" evidence="1">
    <location>
        <begin position="46"/>
        <end position="79"/>
    </location>
</feature>
<dbReference type="EMBL" id="JBHSKP010000058">
    <property type="protein sequence ID" value="MFC5157025.1"/>
    <property type="molecule type" value="Genomic_DNA"/>
</dbReference>
<organism evidence="2 3">
    <name type="scientific">Streptomyces amakusaensis</name>
    <dbReference type="NCBI Taxonomy" id="67271"/>
    <lineage>
        <taxon>Bacteria</taxon>
        <taxon>Bacillati</taxon>
        <taxon>Actinomycetota</taxon>
        <taxon>Actinomycetes</taxon>
        <taxon>Kitasatosporales</taxon>
        <taxon>Streptomycetaceae</taxon>
        <taxon>Streptomyces</taxon>
    </lineage>
</organism>
<comment type="caution">
    <text evidence="2">The sequence shown here is derived from an EMBL/GenBank/DDBJ whole genome shotgun (WGS) entry which is preliminary data.</text>
</comment>
<accession>A0ABW0AW31</accession>
<protein>
    <submittedName>
        <fullName evidence="2">Uncharacterized protein</fullName>
    </submittedName>
</protein>
<evidence type="ECO:0000313" key="3">
    <source>
        <dbReference type="Proteomes" id="UP001596160"/>
    </source>
</evidence>
<name>A0ABW0AW31_9ACTN</name>
<gene>
    <name evidence="2" type="ORF">ACFPRH_35465</name>
</gene>
<reference evidence="3" key="1">
    <citation type="journal article" date="2019" name="Int. J. Syst. Evol. Microbiol.">
        <title>The Global Catalogue of Microorganisms (GCM) 10K type strain sequencing project: providing services to taxonomists for standard genome sequencing and annotation.</title>
        <authorList>
            <consortium name="The Broad Institute Genomics Platform"/>
            <consortium name="The Broad Institute Genome Sequencing Center for Infectious Disease"/>
            <person name="Wu L."/>
            <person name="Ma J."/>
        </authorList>
    </citation>
    <scope>NUCLEOTIDE SEQUENCE [LARGE SCALE GENOMIC DNA]</scope>
    <source>
        <strain evidence="3">PCU 266</strain>
    </source>
</reference>